<dbReference type="AlphaFoldDB" id="A0A4S4ML29"/>
<protein>
    <submittedName>
        <fullName evidence="1">Uncharacterized protein</fullName>
    </submittedName>
</protein>
<evidence type="ECO:0000313" key="1">
    <source>
        <dbReference type="EMBL" id="THH26439.1"/>
    </source>
</evidence>
<feature type="non-terminal residue" evidence="1">
    <location>
        <position position="467"/>
    </location>
</feature>
<dbReference type="EMBL" id="SGPM01000349">
    <property type="protein sequence ID" value="THH26439.1"/>
    <property type="molecule type" value="Genomic_DNA"/>
</dbReference>
<evidence type="ECO:0000313" key="2">
    <source>
        <dbReference type="Proteomes" id="UP000308730"/>
    </source>
</evidence>
<dbReference type="OrthoDB" id="3208495at2759"/>
<accession>A0A4S4ML29</accession>
<dbReference type="InterPro" id="IPR041078">
    <property type="entry name" value="Plavaka"/>
</dbReference>
<dbReference type="Proteomes" id="UP000308730">
    <property type="component" value="Unassembled WGS sequence"/>
</dbReference>
<name>A0A4S4ML29_9APHY</name>
<keyword evidence="2" id="KW-1185">Reference proteome</keyword>
<proteinExistence type="predicted"/>
<gene>
    <name evidence="1" type="ORF">EUX98_g7748</name>
</gene>
<organism evidence="1 2">
    <name type="scientific">Antrodiella citrinella</name>
    <dbReference type="NCBI Taxonomy" id="2447956"/>
    <lineage>
        <taxon>Eukaryota</taxon>
        <taxon>Fungi</taxon>
        <taxon>Dikarya</taxon>
        <taxon>Basidiomycota</taxon>
        <taxon>Agaricomycotina</taxon>
        <taxon>Agaricomycetes</taxon>
        <taxon>Polyporales</taxon>
        <taxon>Steccherinaceae</taxon>
        <taxon>Antrodiella</taxon>
    </lineage>
</organism>
<dbReference type="Pfam" id="PF18759">
    <property type="entry name" value="Plavaka"/>
    <property type="match status" value="1"/>
</dbReference>
<comment type="caution">
    <text evidence="1">The sequence shown here is derived from an EMBL/GenBank/DDBJ whole genome shotgun (WGS) entry which is preliminary data.</text>
</comment>
<reference evidence="1 2" key="1">
    <citation type="submission" date="2019-02" db="EMBL/GenBank/DDBJ databases">
        <title>Genome sequencing of the rare red list fungi Antrodiella citrinella (Flaviporus citrinellus).</title>
        <authorList>
            <person name="Buettner E."/>
            <person name="Kellner H."/>
        </authorList>
    </citation>
    <scope>NUCLEOTIDE SEQUENCE [LARGE SCALE GENOMIC DNA]</scope>
    <source>
        <strain evidence="1 2">DSM 108506</strain>
    </source>
</reference>
<sequence>MWTGSEKKSAGEINRLVNEVINAPDFKPSDLKGFEAGRETAKLDVFAQKNFKDGWHESDVTIEVPDGKKHGSPNDPPIPTFNVPGLLHRPLVEVIKTAWSSATTNSSRFHYFPFRQFWRRSDDKVERIHGELYSSDAFLSAHEELQQAKASDMTGCTLEWVTCGLMLWSDSTHLASFGDAALWPIYMFFGNQSKYDRVRPTSGACHHVAYIPKLPDTFYDFFTQLTGGRGPSADIITHCHRELMHSVWRLLLDNDFVHAYTHGIVMTCPDGVIRRVFPRIFTYSADYPEKVLLATLRNLGRCICPRCKQTKDRVPEMGTKNDDNRRETLAREDDEAYRRKSTTARKAVYNSGLGVKSSAVETLLAQESLVPTLNAFSEFAQKILPFAFNFFSMLVVDFMHEFELGVWKAIFIHLIRMLVSVGEGVVQEFNLRYRQIPTFGRSTIRRISSNTSALKKLAARDYEDYLQ</sequence>